<keyword evidence="2" id="KW-0472">Membrane</keyword>
<keyword evidence="4" id="KW-1185">Reference proteome</keyword>
<evidence type="ECO:0000313" key="3">
    <source>
        <dbReference type="EMBL" id="KDN68920.1"/>
    </source>
</evidence>
<keyword evidence="2" id="KW-1133">Transmembrane helix</keyword>
<dbReference type="AlphaFoldDB" id="A0A066XSF2"/>
<comment type="caution">
    <text evidence="3">The sequence shown here is derived from an EMBL/GenBank/DDBJ whole genome shotgun (WGS) entry which is preliminary data.</text>
</comment>
<evidence type="ECO:0000256" key="2">
    <source>
        <dbReference type="SAM" id="Phobius"/>
    </source>
</evidence>
<evidence type="ECO:0000256" key="1">
    <source>
        <dbReference type="SAM" id="MobiDB-lite"/>
    </source>
</evidence>
<feature type="transmembrane region" description="Helical" evidence="2">
    <location>
        <begin position="58"/>
        <end position="78"/>
    </location>
</feature>
<dbReference type="EMBL" id="JMSE01000597">
    <property type="protein sequence ID" value="KDN68920.1"/>
    <property type="molecule type" value="Genomic_DNA"/>
</dbReference>
<evidence type="ECO:0000313" key="4">
    <source>
        <dbReference type="Proteomes" id="UP000027238"/>
    </source>
</evidence>
<gene>
    <name evidence="3" type="ORF">CSUB01_06715</name>
</gene>
<feature type="region of interest" description="Disordered" evidence="1">
    <location>
        <begin position="1"/>
        <end position="22"/>
    </location>
</feature>
<dbReference type="HOGENOM" id="CLU_1427904_0_0_1"/>
<proteinExistence type="predicted"/>
<reference evidence="4" key="1">
    <citation type="journal article" date="2014" name="Genome Announc.">
        <title>Draft genome sequence of Colletotrichum sublineola, a destructive pathogen of cultivated sorghum.</title>
        <authorList>
            <person name="Baroncelli R."/>
            <person name="Sanz-Martin J.M."/>
            <person name="Rech G.E."/>
            <person name="Sukno S.A."/>
            <person name="Thon M.R."/>
        </authorList>
    </citation>
    <scope>NUCLEOTIDE SEQUENCE [LARGE SCALE GENOMIC DNA]</scope>
    <source>
        <strain evidence="4">TX430BB</strain>
    </source>
</reference>
<organism evidence="3 4">
    <name type="scientific">Colletotrichum sublineola</name>
    <name type="common">Sorghum anthracnose fungus</name>
    <dbReference type="NCBI Taxonomy" id="1173701"/>
    <lineage>
        <taxon>Eukaryota</taxon>
        <taxon>Fungi</taxon>
        <taxon>Dikarya</taxon>
        <taxon>Ascomycota</taxon>
        <taxon>Pezizomycotina</taxon>
        <taxon>Sordariomycetes</taxon>
        <taxon>Hypocreomycetidae</taxon>
        <taxon>Glomerellales</taxon>
        <taxon>Glomerellaceae</taxon>
        <taxon>Colletotrichum</taxon>
        <taxon>Colletotrichum graminicola species complex</taxon>
    </lineage>
</organism>
<sequence length="190" mass="20544">MRQMVAREFGLARTDPRPPKSGLEDVAFSQVISHVTIDSNGLMQRTLPALQGPSPMTAIPLAGFGALGPAVVLLHACAKSRLARGPRRVQWWKLDSPHRGESRRTFAGRGPEFTLGSGCGGRGQETPLVDGTGNKMQGDPRARLLQLEYLTTHGTAADKLVGLPHMPGVDLINDCRLNVDQSRLEFCSHS</sequence>
<name>A0A066XSF2_COLSU</name>
<accession>A0A066XSF2</accession>
<protein>
    <submittedName>
        <fullName evidence="3">Uncharacterized protein</fullName>
    </submittedName>
</protein>
<dbReference type="Proteomes" id="UP000027238">
    <property type="component" value="Unassembled WGS sequence"/>
</dbReference>
<keyword evidence="2" id="KW-0812">Transmembrane</keyword>